<dbReference type="Proteomes" id="UP000241890">
    <property type="component" value="Unassembled WGS sequence"/>
</dbReference>
<dbReference type="AlphaFoldDB" id="A0A2R5GGH3"/>
<name>A0A2R5GGH3_9STRA</name>
<protein>
    <submittedName>
        <fullName evidence="1">Uncharacterized protein</fullName>
    </submittedName>
</protein>
<sequence length="90" mass="10017">MGAPNPPKKAVKREQDAAVLAQVEDDGDENTLIIKFKPGQKQNNDSLIALNWCLTYGVLPIKEVPDALVRLEKLKAEHKANLDNRPTDKK</sequence>
<proteinExistence type="predicted"/>
<gene>
    <name evidence="1" type="ORF">FCC1311_035832</name>
</gene>
<accession>A0A2R5GGH3</accession>
<dbReference type="EMBL" id="BEYU01000030">
    <property type="protein sequence ID" value="GBG27361.1"/>
    <property type="molecule type" value="Genomic_DNA"/>
</dbReference>
<dbReference type="InParanoid" id="A0A2R5GGH3"/>
<organism evidence="1 2">
    <name type="scientific">Hondaea fermentalgiana</name>
    <dbReference type="NCBI Taxonomy" id="2315210"/>
    <lineage>
        <taxon>Eukaryota</taxon>
        <taxon>Sar</taxon>
        <taxon>Stramenopiles</taxon>
        <taxon>Bigyra</taxon>
        <taxon>Labyrinthulomycetes</taxon>
        <taxon>Thraustochytrida</taxon>
        <taxon>Thraustochytriidae</taxon>
        <taxon>Hondaea</taxon>
    </lineage>
</organism>
<comment type="caution">
    <text evidence="1">The sequence shown here is derived from an EMBL/GenBank/DDBJ whole genome shotgun (WGS) entry which is preliminary data.</text>
</comment>
<evidence type="ECO:0000313" key="1">
    <source>
        <dbReference type="EMBL" id="GBG27361.1"/>
    </source>
</evidence>
<evidence type="ECO:0000313" key="2">
    <source>
        <dbReference type="Proteomes" id="UP000241890"/>
    </source>
</evidence>
<keyword evidence="2" id="KW-1185">Reference proteome</keyword>
<reference evidence="1 2" key="1">
    <citation type="submission" date="2017-12" db="EMBL/GenBank/DDBJ databases">
        <title>Sequencing, de novo assembly and annotation of complete genome of a new Thraustochytrid species, strain FCC1311.</title>
        <authorList>
            <person name="Sedici K."/>
            <person name="Godart F."/>
            <person name="Aiese Cigliano R."/>
            <person name="Sanseverino W."/>
            <person name="Barakat M."/>
            <person name="Ortet P."/>
            <person name="Marechal E."/>
            <person name="Cagnac O."/>
            <person name="Amato A."/>
        </authorList>
    </citation>
    <scope>NUCLEOTIDE SEQUENCE [LARGE SCALE GENOMIC DNA]</scope>
</reference>